<dbReference type="InterPro" id="IPR000182">
    <property type="entry name" value="GNAT_dom"/>
</dbReference>
<dbReference type="AlphaFoldDB" id="A0A378MEV5"/>
<dbReference type="Gene3D" id="3.40.630.30">
    <property type="match status" value="1"/>
</dbReference>
<proteinExistence type="predicted"/>
<dbReference type="SUPFAM" id="SSF55729">
    <property type="entry name" value="Acyl-CoA N-acyltransferases (Nat)"/>
    <property type="match status" value="1"/>
</dbReference>
<protein>
    <submittedName>
        <fullName evidence="2">Predicted acetyltransferase involved in intracellular survival and related acetyltransferases</fullName>
    </submittedName>
</protein>
<dbReference type="InterPro" id="IPR016181">
    <property type="entry name" value="Acyl_CoA_acyltransferase"/>
</dbReference>
<evidence type="ECO:0000259" key="1">
    <source>
        <dbReference type="PROSITE" id="PS51186"/>
    </source>
</evidence>
<evidence type="ECO:0000313" key="2">
    <source>
        <dbReference type="EMBL" id="STY44897.1"/>
    </source>
</evidence>
<feature type="domain" description="N-acetyltransferase" evidence="1">
    <location>
        <begin position="18"/>
        <end position="170"/>
    </location>
</feature>
<reference evidence="2 3" key="1">
    <citation type="submission" date="2018-06" db="EMBL/GenBank/DDBJ databases">
        <authorList>
            <consortium name="Pathogen Informatics"/>
            <person name="Doyle S."/>
        </authorList>
    </citation>
    <scope>NUCLEOTIDE SEQUENCE [LARGE SCALE GENOMIC DNA]</scope>
    <source>
        <strain evidence="3">NCTC 10815</strain>
    </source>
</reference>
<dbReference type="Proteomes" id="UP000254879">
    <property type="component" value="Unassembled WGS sequence"/>
</dbReference>
<dbReference type="CDD" id="cd04301">
    <property type="entry name" value="NAT_SF"/>
    <property type="match status" value="1"/>
</dbReference>
<sequence>MTKEIDTAYPDFSLPANYEFVSYQKGMEKVWAFLQWKTGQMESLAAAEQRFENEYLPSIKLAECNCWFVRDCLTNEIIGTASLWRGDLFGTELDRVHWVAVHPAHNGRGIGKALLSKILKQAITEKIYLTTQTWSYPAIAMYRKFGFEAYLGREPVNWKSGDYSAAKQAGWEIIDAKLADKGV</sequence>
<dbReference type="RefSeq" id="WP_003756402.1">
    <property type="nucleotide sequence ID" value="NZ_CABKNG010000001.1"/>
</dbReference>
<organism evidence="2 3">
    <name type="scientific">Listeria grayi</name>
    <name type="common">Listeria murrayi</name>
    <dbReference type="NCBI Taxonomy" id="1641"/>
    <lineage>
        <taxon>Bacteria</taxon>
        <taxon>Bacillati</taxon>
        <taxon>Bacillota</taxon>
        <taxon>Bacilli</taxon>
        <taxon>Bacillales</taxon>
        <taxon>Listeriaceae</taxon>
        <taxon>Listeria</taxon>
    </lineage>
</organism>
<dbReference type="PROSITE" id="PS51186">
    <property type="entry name" value="GNAT"/>
    <property type="match status" value="1"/>
</dbReference>
<accession>A0A378MEV5</accession>
<dbReference type="Pfam" id="PF00583">
    <property type="entry name" value="Acetyltransf_1"/>
    <property type="match status" value="1"/>
</dbReference>
<dbReference type="GO" id="GO:0016747">
    <property type="term" value="F:acyltransferase activity, transferring groups other than amino-acyl groups"/>
    <property type="evidence" value="ECO:0007669"/>
    <property type="project" value="InterPro"/>
</dbReference>
<name>A0A378MEV5_LISGR</name>
<evidence type="ECO:0000313" key="3">
    <source>
        <dbReference type="Proteomes" id="UP000254879"/>
    </source>
</evidence>
<gene>
    <name evidence="2" type="ORF">NCTC10815_02251</name>
</gene>
<keyword evidence="2" id="KW-0808">Transferase</keyword>
<dbReference type="EMBL" id="UGPG01000001">
    <property type="protein sequence ID" value="STY44897.1"/>
    <property type="molecule type" value="Genomic_DNA"/>
</dbReference>